<reference evidence="9 10" key="1">
    <citation type="submission" date="2019-09" db="EMBL/GenBank/DDBJ databases">
        <title>Phylogeny of genus Pseudoclavibacter and closely related genus.</title>
        <authorList>
            <person name="Li Y."/>
        </authorList>
    </citation>
    <scope>NUCLEOTIDE SEQUENCE [LARGE SCALE GENOMIC DNA]</scope>
    <source>
        <strain evidence="9 10">EGI 60007</strain>
    </source>
</reference>
<gene>
    <name evidence="9" type="ORF">F8O04_00065</name>
</gene>
<feature type="transmembrane region" description="Helical" evidence="7">
    <location>
        <begin position="188"/>
        <end position="206"/>
    </location>
</feature>
<dbReference type="SUPFAM" id="SSF144091">
    <property type="entry name" value="Rhomboid-like"/>
    <property type="match status" value="1"/>
</dbReference>
<comment type="subcellular location">
    <subcellularLocation>
        <location evidence="1">Membrane</location>
        <topology evidence="1">Multi-pass membrane protein</topology>
    </subcellularLocation>
</comment>
<evidence type="ECO:0000259" key="8">
    <source>
        <dbReference type="Pfam" id="PF01694"/>
    </source>
</evidence>
<proteinExistence type="inferred from homology"/>
<dbReference type="InterPro" id="IPR022764">
    <property type="entry name" value="Peptidase_S54_rhomboid_dom"/>
</dbReference>
<keyword evidence="5 7" id="KW-1133">Transmembrane helix</keyword>
<accession>A0A6H9WPE2</accession>
<dbReference type="EMBL" id="WBJY01000001">
    <property type="protein sequence ID" value="KAB1648745.1"/>
    <property type="molecule type" value="Genomic_DNA"/>
</dbReference>
<dbReference type="GO" id="GO:0004252">
    <property type="term" value="F:serine-type endopeptidase activity"/>
    <property type="evidence" value="ECO:0007669"/>
    <property type="project" value="InterPro"/>
</dbReference>
<dbReference type="SMART" id="SM01160">
    <property type="entry name" value="DUF1751"/>
    <property type="match status" value="1"/>
</dbReference>
<dbReference type="AlphaFoldDB" id="A0A6H9WPE2"/>
<evidence type="ECO:0000256" key="1">
    <source>
        <dbReference type="ARBA" id="ARBA00004141"/>
    </source>
</evidence>
<feature type="domain" description="Peptidase S54 rhomboid" evidence="8">
    <location>
        <begin position="76"/>
        <end position="207"/>
    </location>
</feature>
<evidence type="ECO:0000256" key="5">
    <source>
        <dbReference type="ARBA" id="ARBA00022989"/>
    </source>
</evidence>
<evidence type="ECO:0000256" key="6">
    <source>
        <dbReference type="ARBA" id="ARBA00023136"/>
    </source>
</evidence>
<evidence type="ECO:0000256" key="4">
    <source>
        <dbReference type="ARBA" id="ARBA00022801"/>
    </source>
</evidence>
<keyword evidence="6 7" id="KW-0472">Membrane</keyword>
<feature type="transmembrane region" description="Helical" evidence="7">
    <location>
        <begin position="141"/>
        <end position="158"/>
    </location>
</feature>
<feature type="transmembrane region" description="Helical" evidence="7">
    <location>
        <begin position="35"/>
        <end position="59"/>
    </location>
</feature>
<feature type="transmembrane region" description="Helical" evidence="7">
    <location>
        <begin position="227"/>
        <end position="246"/>
    </location>
</feature>
<sequence length="258" mass="27060">MICPGCVAEAKRAHKGSRPGLGTRLSRAAALGRPVVTYSIIAVTLLVYAVQFVTGGFVTNLLLFNPVTLWVDGDRFEPWRALTVTLVHGGIWHVLFNMVTLWLFGRVLEPLYGRLRFGLVWVAAALGGSLAVVIATPTGSVIGASGAVFGLFGAYFVVMRQARMNTTSLLVLVGINVVMGFINPGVSWQAHIGGLLVGLLAGWLVSRDVRGPRAVSTDGRKRPPASGAVLVGVLALALFGACLLWANTIGVSTAVAGG</sequence>
<dbReference type="PANTHER" id="PTHR43731">
    <property type="entry name" value="RHOMBOID PROTEASE"/>
    <property type="match status" value="1"/>
</dbReference>
<dbReference type="GO" id="GO:0016020">
    <property type="term" value="C:membrane"/>
    <property type="evidence" value="ECO:0007669"/>
    <property type="project" value="UniProtKB-SubCell"/>
</dbReference>
<evidence type="ECO:0000256" key="3">
    <source>
        <dbReference type="ARBA" id="ARBA00022692"/>
    </source>
</evidence>
<evidence type="ECO:0000256" key="7">
    <source>
        <dbReference type="SAM" id="Phobius"/>
    </source>
</evidence>
<dbReference type="InterPro" id="IPR035952">
    <property type="entry name" value="Rhomboid-like_sf"/>
</dbReference>
<dbReference type="PANTHER" id="PTHR43731:SF14">
    <property type="entry name" value="PRESENILIN-ASSOCIATED RHOMBOID-LIKE PROTEIN, MITOCHONDRIAL"/>
    <property type="match status" value="1"/>
</dbReference>
<keyword evidence="3 7" id="KW-0812">Transmembrane</keyword>
<keyword evidence="9" id="KW-0645">Protease</keyword>
<comment type="similarity">
    <text evidence="2">Belongs to the peptidase S54 family.</text>
</comment>
<evidence type="ECO:0000256" key="2">
    <source>
        <dbReference type="ARBA" id="ARBA00009045"/>
    </source>
</evidence>
<dbReference type="GO" id="GO:0006508">
    <property type="term" value="P:proteolysis"/>
    <property type="evidence" value="ECO:0007669"/>
    <property type="project" value="UniProtKB-KW"/>
</dbReference>
<keyword evidence="4" id="KW-0378">Hydrolase</keyword>
<dbReference type="Proteomes" id="UP000431744">
    <property type="component" value="Unassembled WGS sequence"/>
</dbReference>
<feature type="transmembrane region" description="Helical" evidence="7">
    <location>
        <begin position="79"/>
        <end position="105"/>
    </location>
</feature>
<dbReference type="Pfam" id="PF01694">
    <property type="entry name" value="Rhomboid"/>
    <property type="match status" value="1"/>
</dbReference>
<evidence type="ECO:0000313" key="10">
    <source>
        <dbReference type="Proteomes" id="UP000431744"/>
    </source>
</evidence>
<dbReference type="OrthoDB" id="9807874at2"/>
<name>A0A6H9WPE2_9MICO</name>
<protein>
    <submittedName>
        <fullName evidence="9">Rhomboid family intramembrane serine protease</fullName>
    </submittedName>
</protein>
<dbReference type="Gene3D" id="1.20.1540.10">
    <property type="entry name" value="Rhomboid-like"/>
    <property type="match status" value="1"/>
</dbReference>
<feature type="transmembrane region" description="Helical" evidence="7">
    <location>
        <begin position="117"/>
        <end position="135"/>
    </location>
</feature>
<keyword evidence="10" id="KW-1185">Reference proteome</keyword>
<organism evidence="9 10">
    <name type="scientific">Pseudoclavibacter endophyticus</name>
    <dbReference type="NCBI Taxonomy" id="1778590"/>
    <lineage>
        <taxon>Bacteria</taxon>
        <taxon>Bacillati</taxon>
        <taxon>Actinomycetota</taxon>
        <taxon>Actinomycetes</taxon>
        <taxon>Micrococcales</taxon>
        <taxon>Microbacteriaceae</taxon>
        <taxon>Pseudoclavibacter</taxon>
    </lineage>
</organism>
<comment type="caution">
    <text evidence="9">The sequence shown here is derived from an EMBL/GenBank/DDBJ whole genome shotgun (WGS) entry which is preliminary data.</text>
</comment>
<feature type="transmembrane region" description="Helical" evidence="7">
    <location>
        <begin position="165"/>
        <end position="182"/>
    </location>
</feature>
<evidence type="ECO:0000313" key="9">
    <source>
        <dbReference type="EMBL" id="KAB1648745.1"/>
    </source>
</evidence>
<dbReference type="InterPro" id="IPR050925">
    <property type="entry name" value="Rhomboid_protease_S54"/>
</dbReference>